<organism evidence="7 8">
    <name type="scientific">Rubroshorea leprosula</name>
    <dbReference type="NCBI Taxonomy" id="152421"/>
    <lineage>
        <taxon>Eukaryota</taxon>
        <taxon>Viridiplantae</taxon>
        <taxon>Streptophyta</taxon>
        <taxon>Embryophyta</taxon>
        <taxon>Tracheophyta</taxon>
        <taxon>Spermatophyta</taxon>
        <taxon>Magnoliopsida</taxon>
        <taxon>eudicotyledons</taxon>
        <taxon>Gunneridae</taxon>
        <taxon>Pentapetalae</taxon>
        <taxon>rosids</taxon>
        <taxon>malvids</taxon>
        <taxon>Malvales</taxon>
        <taxon>Dipterocarpaceae</taxon>
        <taxon>Rubroshorea</taxon>
    </lineage>
</organism>
<feature type="transmembrane region" description="Helical" evidence="6">
    <location>
        <begin position="99"/>
        <end position="122"/>
    </location>
</feature>
<dbReference type="AlphaFoldDB" id="A0AAV5HIU9"/>
<dbReference type="InterPro" id="IPR038330">
    <property type="entry name" value="TspO/MBR-related_sf"/>
</dbReference>
<evidence type="ECO:0000256" key="6">
    <source>
        <dbReference type="SAM" id="Phobius"/>
    </source>
</evidence>
<evidence type="ECO:0000256" key="3">
    <source>
        <dbReference type="ARBA" id="ARBA00022692"/>
    </source>
</evidence>
<feature type="transmembrane region" description="Helical" evidence="6">
    <location>
        <begin position="12"/>
        <end position="35"/>
    </location>
</feature>
<dbReference type="PIRSF" id="PIRSF005859">
    <property type="entry name" value="PBR"/>
    <property type="match status" value="1"/>
</dbReference>
<keyword evidence="8" id="KW-1185">Reference proteome</keyword>
<dbReference type="Pfam" id="PF03073">
    <property type="entry name" value="TspO_MBR"/>
    <property type="match status" value="1"/>
</dbReference>
<comment type="similarity">
    <text evidence="2">Belongs to the TspO/BZRP family.</text>
</comment>
<proteinExistence type="inferred from homology"/>
<dbReference type="CDD" id="cd15904">
    <property type="entry name" value="TSPO_MBR"/>
    <property type="match status" value="1"/>
</dbReference>
<evidence type="ECO:0008006" key="9">
    <source>
        <dbReference type="Google" id="ProtNLM"/>
    </source>
</evidence>
<evidence type="ECO:0000256" key="1">
    <source>
        <dbReference type="ARBA" id="ARBA00004141"/>
    </source>
</evidence>
<dbReference type="GO" id="GO:0016020">
    <property type="term" value="C:membrane"/>
    <property type="evidence" value="ECO:0007669"/>
    <property type="project" value="UniProtKB-SubCell"/>
</dbReference>
<protein>
    <recommendedName>
        <fullName evidence="9">Translocator protein homolog</fullName>
    </recommendedName>
</protein>
<evidence type="ECO:0000313" key="7">
    <source>
        <dbReference type="EMBL" id="GKU85461.1"/>
    </source>
</evidence>
<evidence type="ECO:0000256" key="5">
    <source>
        <dbReference type="ARBA" id="ARBA00023136"/>
    </source>
</evidence>
<evidence type="ECO:0000313" key="8">
    <source>
        <dbReference type="Proteomes" id="UP001054252"/>
    </source>
</evidence>
<dbReference type="PANTHER" id="PTHR10057">
    <property type="entry name" value="PERIPHERAL-TYPE BENZODIAZEPINE RECEPTOR"/>
    <property type="match status" value="1"/>
</dbReference>
<gene>
    <name evidence="7" type="ORF">SLEP1_g138</name>
</gene>
<comment type="caution">
    <text evidence="7">The sequence shown here is derived from an EMBL/GenBank/DDBJ whole genome shotgun (WGS) entry which is preliminary data.</text>
</comment>
<dbReference type="FunFam" id="1.20.1260.100:FF:000001">
    <property type="entry name" value="translocator protein 2"/>
    <property type="match status" value="1"/>
</dbReference>
<dbReference type="EMBL" id="BPVZ01000001">
    <property type="protein sequence ID" value="GKU85461.1"/>
    <property type="molecule type" value="Genomic_DNA"/>
</dbReference>
<feature type="transmembrane region" description="Helical" evidence="6">
    <location>
        <begin position="55"/>
        <end position="78"/>
    </location>
</feature>
<dbReference type="Gene3D" id="1.20.1260.100">
    <property type="entry name" value="TspO/MBR protein"/>
    <property type="match status" value="1"/>
</dbReference>
<evidence type="ECO:0000256" key="2">
    <source>
        <dbReference type="ARBA" id="ARBA00007524"/>
    </source>
</evidence>
<comment type="subcellular location">
    <subcellularLocation>
        <location evidence="1">Membrane</location>
        <topology evidence="1">Multi-pass membrane protein</topology>
    </subcellularLocation>
</comment>
<sequence length="164" mass="18127">MRPKNGRKRKVPSALSLAAAIAVPLALTSFIIFNFGAGKRYRTLPNKPFWFAPLWLIHLASFGSTFLMCLATCLVWLVGGFNADSDALPLYISQVALSIVWDPLVLVIGSARVGFVFCVVHFGTLVACHRRFEKLIPSAKDLVTPCLLWSGFLTVLTYKLIDQL</sequence>
<evidence type="ECO:0000256" key="4">
    <source>
        <dbReference type="ARBA" id="ARBA00022989"/>
    </source>
</evidence>
<dbReference type="InterPro" id="IPR004307">
    <property type="entry name" value="TspO_MBR"/>
</dbReference>
<reference evidence="7 8" key="1">
    <citation type="journal article" date="2021" name="Commun. Biol.">
        <title>The genome of Shorea leprosula (Dipterocarpaceae) highlights the ecological relevance of drought in aseasonal tropical rainforests.</title>
        <authorList>
            <person name="Ng K.K.S."/>
            <person name="Kobayashi M.J."/>
            <person name="Fawcett J.A."/>
            <person name="Hatakeyama M."/>
            <person name="Paape T."/>
            <person name="Ng C.H."/>
            <person name="Ang C.C."/>
            <person name="Tnah L.H."/>
            <person name="Lee C.T."/>
            <person name="Nishiyama T."/>
            <person name="Sese J."/>
            <person name="O'Brien M.J."/>
            <person name="Copetti D."/>
            <person name="Mohd Noor M.I."/>
            <person name="Ong R.C."/>
            <person name="Putra M."/>
            <person name="Sireger I.Z."/>
            <person name="Indrioko S."/>
            <person name="Kosugi Y."/>
            <person name="Izuno A."/>
            <person name="Isagi Y."/>
            <person name="Lee S.L."/>
            <person name="Shimizu K.K."/>
        </authorList>
    </citation>
    <scope>NUCLEOTIDE SEQUENCE [LARGE SCALE GENOMIC DNA]</scope>
    <source>
        <strain evidence="7">214</strain>
    </source>
</reference>
<keyword evidence="3 6" id="KW-0812">Transmembrane</keyword>
<dbReference type="Proteomes" id="UP001054252">
    <property type="component" value="Unassembled WGS sequence"/>
</dbReference>
<dbReference type="PANTHER" id="PTHR10057:SF6">
    <property type="entry name" value="TRANSLOCATOR PROTEIN HOMOLOG"/>
    <property type="match status" value="1"/>
</dbReference>
<keyword evidence="5 6" id="KW-0472">Membrane</keyword>
<accession>A0AAV5HIU9</accession>
<keyword evidence="4 6" id="KW-1133">Transmembrane helix</keyword>
<name>A0AAV5HIU9_9ROSI</name>